<organism evidence="8">
    <name type="scientific">Callorhinchus milii</name>
    <name type="common">Ghost shark</name>
    <dbReference type="NCBI Taxonomy" id="7868"/>
    <lineage>
        <taxon>Eukaryota</taxon>
        <taxon>Metazoa</taxon>
        <taxon>Chordata</taxon>
        <taxon>Craniata</taxon>
        <taxon>Vertebrata</taxon>
        <taxon>Chondrichthyes</taxon>
        <taxon>Holocephali</taxon>
        <taxon>Chimaeriformes</taxon>
        <taxon>Callorhinchidae</taxon>
        <taxon>Callorhinchus</taxon>
    </lineage>
</organism>
<feature type="region of interest" description="Disordered" evidence="5">
    <location>
        <begin position="34"/>
        <end position="92"/>
    </location>
</feature>
<dbReference type="RefSeq" id="XP_007883492.1">
    <property type="nucleotide sequence ID" value="XM_007885301.2"/>
</dbReference>
<dbReference type="InterPro" id="IPR008160">
    <property type="entry name" value="Collagen"/>
</dbReference>
<reference evidence="10" key="1">
    <citation type="journal article" date="2006" name="Science">
        <title>Ancient noncoding elements conserved in the human genome.</title>
        <authorList>
            <person name="Venkatesh B."/>
            <person name="Kirkness E.F."/>
            <person name="Loh Y.H."/>
            <person name="Halpern A.L."/>
            <person name="Lee A.P."/>
            <person name="Johnson J."/>
            <person name="Dandona N."/>
            <person name="Viswanathan L.D."/>
            <person name="Tay A."/>
            <person name="Venter J.C."/>
            <person name="Strausberg R.L."/>
            <person name="Brenner S."/>
        </authorList>
    </citation>
    <scope>NUCLEOTIDE SEQUENCE [LARGE SCALE GENOMIC DNA]</scope>
</reference>
<evidence type="ECO:0000313" key="8">
    <source>
        <dbReference type="EMBL" id="AFP06768.1"/>
    </source>
</evidence>
<keyword evidence="2" id="KW-0964">Secreted</keyword>
<evidence type="ECO:0000313" key="9">
    <source>
        <dbReference type="Ensembl" id="ENSCMIP00000009960.1"/>
    </source>
</evidence>
<protein>
    <submittedName>
        <fullName evidence="9">C1q and TNF related 5</fullName>
    </submittedName>
    <submittedName>
        <fullName evidence="8">Complement C1q tumor necrosis factor-related protein 5</fullName>
    </submittedName>
</protein>
<evidence type="ECO:0000313" key="10">
    <source>
        <dbReference type="Proteomes" id="UP000314986"/>
    </source>
</evidence>
<keyword evidence="3 6" id="KW-0732">Signal</keyword>
<dbReference type="PRINTS" id="PR00007">
    <property type="entry name" value="COMPLEMNTC1Q"/>
</dbReference>
<evidence type="ECO:0000259" key="7">
    <source>
        <dbReference type="PROSITE" id="PS50871"/>
    </source>
</evidence>
<keyword evidence="4" id="KW-0176">Collagen</keyword>
<feature type="signal peptide" evidence="6">
    <location>
        <begin position="1"/>
        <end position="19"/>
    </location>
</feature>
<dbReference type="SUPFAM" id="SSF49842">
    <property type="entry name" value="TNF-like"/>
    <property type="match status" value="1"/>
</dbReference>
<dbReference type="OMA" id="FFQYYGN"/>
<dbReference type="Ensembl" id="ENSCMIT00000010228.1">
    <property type="protein sequence ID" value="ENSCMIP00000009960.1"/>
    <property type="gene ID" value="ENSCMIG00000005257.1"/>
</dbReference>
<comment type="subcellular location">
    <subcellularLocation>
        <location evidence="1">Secreted</location>
    </subcellularLocation>
</comment>
<evidence type="ECO:0000256" key="2">
    <source>
        <dbReference type="ARBA" id="ARBA00022525"/>
    </source>
</evidence>
<feature type="domain" description="C1q" evidence="7">
    <location>
        <begin position="101"/>
        <end position="240"/>
    </location>
</feature>
<dbReference type="GeneID" id="103172552"/>
<dbReference type="GeneTree" id="ENSGT00940000161353"/>
<evidence type="ECO:0000256" key="6">
    <source>
        <dbReference type="SAM" id="SignalP"/>
    </source>
</evidence>
<evidence type="ECO:0000256" key="4">
    <source>
        <dbReference type="ARBA" id="ARBA00023119"/>
    </source>
</evidence>
<dbReference type="GO" id="GO:0005576">
    <property type="term" value="C:extracellular region"/>
    <property type="evidence" value="ECO:0007669"/>
    <property type="project" value="UniProtKB-SubCell"/>
</dbReference>
<dbReference type="SMART" id="SM00110">
    <property type="entry name" value="C1Q"/>
    <property type="match status" value="1"/>
</dbReference>
<gene>
    <name evidence="9" type="primary">c1qtnf5</name>
</gene>
<dbReference type="EMBL" id="JW874251">
    <property type="protein sequence ID" value="AFP06768.1"/>
    <property type="molecule type" value="mRNA"/>
</dbReference>
<proteinExistence type="evidence at transcript level"/>
<dbReference type="OrthoDB" id="6090657at2759"/>
<dbReference type="InterPro" id="IPR008983">
    <property type="entry name" value="Tumour_necrosis_fac-like_dom"/>
</dbReference>
<reference evidence="9" key="4">
    <citation type="submission" date="2025-05" db="UniProtKB">
        <authorList>
            <consortium name="Ensembl"/>
        </authorList>
    </citation>
    <scope>IDENTIFICATION</scope>
</reference>
<dbReference type="PROSITE" id="PS50871">
    <property type="entry name" value="C1Q"/>
    <property type="match status" value="1"/>
</dbReference>
<feature type="chain" id="PRO_5044739627" evidence="6">
    <location>
        <begin position="20"/>
        <end position="245"/>
    </location>
</feature>
<dbReference type="Pfam" id="PF01391">
    <property type="entry name" value="Collagen"/>
    <property type="match status" value="1"/>
</dbReference>
<dbReference type="AlphaFoldDB" id="V9L6C2"/>
<dbReference type="STRING" id="7868.ENSCMIP00000009960"/>
<dbReference type="Gene3D" id="2.60.120.40">
    <property type="match status" value="1"/>
</dbReference>
<dbReference type="FunFam" id="2.60.120.40:FF:000001">
    <property type="entry name" value="Complement C1q B chain"/>
    <property type="match status" value="1"/>
</dbReference>
<sequence>MMAVCLATVPLIFLVCVSADLGNNKLSEFCAGHPGIPGSPGNNGMAGTPGRDGREGRDGFPGANGEKGDQGERGYTGPAGTPGNVGMRGERGEKGVKGESLVTYHSAFSAKRADASSFPPTDQPVLFDTVTQNEQGHYSPLTGKFTCAVPGVYYFVVHATVYRISLQFDIMKNGQSVASFFQFYGNWTKPVSLSGGSLVHLEPEDQVWVQVAVPDFSGMYASPKTDSTFTGFLVYSDWHSPAFLG</sequence>
<dbReference type="PANTHER" id="PTHR15427">
    <property type="entry name" value="EMILIN ELASTIN MICROFIBRIL INTERFACE-LOCATED PROTEIN ELASTIN MICROFIBRIL INTERFACER"/>
    <property type="match status" value="1"/>
</dbReference>
<keyword evidence="10" id="KW-1185">Reference proteome</keyword>
<dbReference type="InterPro" id="IPR001073">
    <property type="entry name" value="C1q_dom"/>
</dbReference>
<evidence type="ECO:0000256" key="3">
    <source>
        <dbReference type="ARBA" id="ARBA00022729"/>
    </source>
</evidence>
<reference evidence="8 10" key="3">
    <citation type="journal article" date="2014" name="Nature">
        <title>Elephant shark genome provides unique insights into gnathostome evolution.</title>
        <authorList>
            <consortium name="International Elephant Shark Genome Sequencing Consortium"/>
            <person name="Venkatesh B."/>
            <person name="Lee A.P."/>
            <person name="Ravi V."/>
            <person name="Maurya A.K."/>
            <person name="Lian M.M."/>
            <person name="Swann J.B."/>
            <person name="Ohta Y."/>
            <person name="Flajnik M.F."/>
            <person name="Sutoh Y."/>
            <person name="Kasahara M."/>
            <person name="Hoon S."/>
            <person name="Gangu V."/>
            <person name="Roy S.W."/>
            <person name="Irimia M."/>
            <person name="Korzh V."/>
            <person name="Kondrychyn I."/>
            <person name="Lim Z.W."/>
            <person name="Tay B.H."/>
            <person name="Tohari S."/>
            <person name="Kong K.W."/>
            <person name="Ho S."/>
            <person name="Lorente-Galdos B."/>
            <person name="Quilez J."/>
            <person name="Marques-Bonet T."/>
            <person name="Raney B.J."/>
            <person name="Ingham P.W."/>
            <person name="Tay A."/>
            <person name="Hillier L.W."/>
            <person name="Minx P."/>
            <person name="Boehm T."/>
            <person name="Wilson R.K."/>
            <person name="Brenner S."/>
            <person name="Warren W.C."/>
        </authorList>
    </citation>
    <scope>NUCLEOTIDE SEQUENCE</scope>
    <source>
        <tissue evidence="8">Brain</tissue>
    </source>
</reference>
<dbReference type="Pfam" id="PF00386">
    <property type="entry name" value="C1q"/>
    <property type="match status" value="1"/>
</dbReference>
<reference evidence="10" key="2">
    <citation type="journal article" date="2007" name="PLoS Biol.">
        <title>Survey sequencing and comparative analysis of the elephant shark (Callorhinchus milii) genome.</title>
        <authorList>
            <person name="Venkatesh B."/>
            <person name="Kirkness E.F."/>
            <person name="Loh Y.H."/>
            <person name="Halpern A.L."/>
            <person name="Lee A.P."/>
            <person name="Johnson J."/>
            <person name="Dandona N."/>
            <person name="Viswanathan L.D."/>
            <person name="Tay A."/>
            <person name="Venter J.C."/>
            <person name="Strausberg R.L."/>
            <person name="Brenner S."/>
        </authorList>
    </citation>
    <scope>NUCLEOTIDE SEQUENCE [LARGE SCALE GENOMIC DNA]</scope>
</reference>
<accession>V9L6C2</accession>
<dbReference type="PANTHER" id="PTHR15427:SF27">
    <property type="entry name" value="COMPLEMENT C1Q TUMOR NECROSIS FACTOR-RELATED PROTEIN 5"/>
    <property type="match status" value="1"/>
</dbReference>
<dbReference type="GO" id="GO:0005581">
    <property type="term" value="C:collagen trimer"/>
    <property type="evidence" value="ECO:0007669"/>
    <property type="project" value="UniProtKB-KW"/>
</dbReference>
<dbReference type="KEGG" id="cmk:103172552"/>
<evidence type="ECO:0000256" key="1">
    <source>
        <dbReference type="ARBA" id="ARBA00004613"/>
    </source>
</evidence>
<dbReference type="Proteomes" id="UP000314986">
    <property type="component" value="Unassembled WGS sequence"/>
</dbReference>
<name>V9L6C2_CALMI</name>
<dbReference type="CTD" id="114902"/>
<evidence type="ECO:0000256" key="5">
    <source>
        <dbReference type="SAM" id="MobiDB-lite"/>
    </source>
</evidence>
<dbReference type="InterPro" id="IPR050392">
    <property type="entry name" value="Collagen/C1q_domain"/>
</dbReference>